<dbReference type="EMBL" id="MCGT01000012">
    <property type="protein sequence ID" value="ORX55177.1"/>
    <property type="molecule type" value="Genomic_DNA"/>
</dbReference>
<feature type="region of interest" description="Disordered" evidence="1">
    <location>
        <begin position="196"/>
        <end position="218"/>
    </location>
</feature>
<sequence>MEINAQQLWKFLFETINLTRVAQDSSDLASIVKHHPYWFKFIDQHAAHPTEGDTPLDQVMHLWRLYGYCERCGRFGSPSDGGISQSSVTPPATLSLPTNSAPLSIATSATEPSPASALGSPVFPSTTSSLGPQPSPSTSSTDPSTTTKTLSAITASESRARPISVTSCAASTPSLTPEPRHSSSAGVFSISNLLQEPASHDNSSPQPSPPTPQQAIRPYDTSLDEPKEVRICLFPNGSLEELCRSHRREAKQQLAETYGNKAPPILTYPRYLSRYGILKYFDHDPSSQGIHPVPFVRQTTSRRTYTRHVYWTGPIIYYLQNECSCDYFTFLKTRQCRRVTPRHSYLLRPRNS</sequence>
<feature type="region of interest" description="Disordered" evidence="1">
    <location>
        <begin position="104"/>
        <end position="184"/>
    </location>
</feature>
<dbReference type="AlphaFoldDB" id="A0A1X2GJP5"/>
<proteinExistence type="predicted"/>
<accession>A0A1X2GJP5</accession>
<dbReference type="Proteomes" id="UP000242146">
    <property type="component" value="Unassembled WGS sequence"/>
</dbReference>
<evidence type="ECO:0000256" key="1">
    <source>
        <dbReference type="SAM" id="MobiDB-lite"/>
    </source>
</evidence>
<feature type="compositionally biased region" description="Polar residues" evidence="1">
    <location>
        <begin position="164"/>
        <end position="175"/>
    </location>
</feature>
<evidence type="ECO:0000313" key="2">
    <source>
        <dbReference type="EMBL" id="ORX55177.1"/>
    </source>
</evidence>
<evidence type="ECO:0000313" key="3">
    <source>
        <dbReference type="Proteomes" id="UP000242146"/>
    </source>
</evidence>
<comment type="caution">
    <text evidence="2">The sequence shown here is derived from an EMBL/GenBank/DDBJ whole genome shotgun (WGS) entry which is preliminary data.</text>
</comment>
<protein>
    <submittedName>
        <fullName evidence="2">Uncharacterized protein</fullName>
    </submittedName>
</protein>
<feature type="compositionally biased region" description="Low complexity" evidence="1">
    <location>
        <begin position="124"/>
        <end position="149"/>
    </location>
</feature>
<name>A0A1X2GJP5_9FUNG</name>
<reference evidence="2 3" key="1">
    <citation type="submission" date="2016-07" db="EMBL/GenBank/DDBJ databases">
        <title>Pervasive Adenine N6-methylation of Active Genes in Fungi.</title>
        <authorList>
            <consortium name="DOE Joint Genome Institute"/>
            <person name="Mondo S.J."/>
            <person name="Dannebaum R.O."/>
            <person name="Kuo R.C."/>
            <person name="Labutti K."/>
            <person name="Haridas S."/>
            <person name="Kuo A."/>
            <person name="Salamov A."/>
            <person name="Ahrendt S.R."/>
            <person name="Lipzen A."/>
            <person name="Sullivan W."/>
            <person name="Andreopoulos W.B."/>
            <person name="Clum A."/>
            <person name="Lindquist E."/>
            <person name="Daum C."/>
            <person name="Ramamoorthy G.K."/>
            <person name="Gryganskyi A."/>
            <person name="Culley D."/>
            <person name="Magnuson J.K."/>
            <person name="James T.Y."/>
            <person name="O'Malley M.A."/>
            <person name="Stajich J.E."/>
            <person name="Spatafora J.W."/>
            <person name="Visel A."/>
            <person name="Grigoriev I.V."/>
        </authorList>
    </citation>
    <scope>NUCLEOTIDE SEQUENCE [LARGE SCALE GENOMIC DNA]</scope>
    <source>
        <strain evidence="2 3">NRRL 3301</strain>
    </source>
</reference>
<feature type="compositionally biased region" description="Low complexity" evidence="1">
    <location>
        <begin position="104"/>
        <end position="117"/>
    </location>
</feature>
<organism evidence="2 3">
    <name type="scientific">Hesseltinella vesiculosa</name>
    <dbReference type="NCBI Taxonomy" id="101127"/>
    <lineage>
        <taxon>Eukaryota</taxon>
        <taxon>Fungi</taxon>
        <taxon>Fungi incertae sedis</taxon>
        <taxon>Mucoromycota</taxon>
        <taxon>Mucoromycotina</taxon>
        <taxon>Mucoromycetes</taxon>
        <taxon>Mucorales</taxon>
        <taxon>Cunninghamellaceae</taxon>
        <taxon>Hesseltinella</taxon>
    </lineage>
</organism>
<gene>
    <name evidence="2" type="ORF">DM01DRAFT_1345510</name>
</gene>
<keyword evidence="3" id="KW-1185">Reference proteome</keyword>